<dbReference type="AlphaFoldDB" id="A0AAD7N4X7"/>
<reference evidence="1" key="1">
    <citation type="submission" date="2023-03" db="EMBL/GenBank/DDBJ databases">
        <title>Massive genome expansion in bonnet fungi (Mycena s.s.) driven by repeated elements and novel gene families across ecological guilds.</title>
        <authorList>
            <consortium name="Lawrence Berkeley National Laboratory"/>
            <person name="Harder C.B."/>
            <person name="Miyauchi S."/>
            <person name="Viragh M."/>
            <person name="Kuo A."/>
            <person name="Thoen E."/>
            <person name="Andreopoulos B."/>
            <person name="Lu D."/>
            <person name="Skrede I."/>
            <person name="Drula E."/>
            <person name="Henrissat B."/>
            <person name="Morin E."/>
            <person name="Kohler A."/>
            <person name="Barry K."/>
            <person name="LaButti K."/>
            <person name="Morin E."/>
            <person name="Salamov A."/>
            <person name="Lipzen A."/>
            <person name="Mereny Z."/>
            <person name="Hegedus B."/>
            <person name="Baldrian P."/>
            <person name="Stursova M."/>
            <person name="Weitz H."/>
            <person name="Taylor A."/>
            <person name="Grigoriev I.V."/>
            <person name="Nagy L.G."/>
            <person name="Martin F."/>
            <person name="Kauserud H."/>
        </authorList>
    </citation>
    <scope>NUCLEOTIDE SEQUENCE</scope>
    <source>
        <strain evidence="1">CBHHK182m</strain>
    </source>
</reference>
<keyword evidence="2" id="KW-1185">Reference proteome</keyword>
<evidence type="ECO:0000313" key="1">
    <source>
        <dbReference type="EMBL" id="KAJ7745680.1"/>
    </source>
</evidence>
<organism evidence="1 2">
    <name type="scientific">Mycena metata</name>
    <dbReference type="NCBI Taxonomy" id="1033252"/>
    <lineage>
        <taxon>Eukaryota</taxon>
        <taxon>Fungi</taxon>
        <taxon>Dikarya</taxon>
        <taxon>Basidiomycota</taxon>
        <taxon>Agaricomycotina</taxon>
        <taxon>Agaricomycetes</taxon>
        <taxon>Agaricomycetidae</taxon>
        <taxon>Agaricales</taxon>
        <taxon>Marasmiineae</taxon>
        <taxon>Mycenaceae</taxon>
        <taxon>Mycena</taxon>
    </lineage>
</organism>
<protein>
    <submittedName>
        <fullName evidence="1">Uncharacterized protein</fullName>
    </submittedName>
</protein>
<sequence length="114" mass="12935">MYLAFLPLRSALWGVIILMRRCSCAHVASHIRCACRFLFLANVRLQAGLFCLLYSRSSRPRRAATRHGCFKLRCTRSVAELKPALCANTALKLVFRANTALTLVPTHRIYALHF</sequence>
<gene>
    <name evidence="1" type="ORF">B0H16DRAFT_970544</name>
</gene>
<comment type="caution">
    <text evidence="1">The sequence shown here is derived from an EMBL/GenBank/DDBJ whole genome shotgun (WGS) entry which is preliminary data.</text>
</comment>
<accession>A0AAD7N4X7</accession>
<proteinExistence type="predicted"/>
<name>A0AAD7N4X7_9AGAR</name>
<dbReference type="Proteomes" id="UP001215598">
    <property type="component" value="Unassembled WGS sequence"/>
</dbReference>
<dbReference type="EMBL" id="JARKIB010000082">
    <property type="protein sequence ID" value="KAJ7745680.1"/>
    <property type="molecule type" value="Genomic_DNA"/>
</dbReference>
<evidence type="ECO:0000313" key="2">
    <source>
        <dbReference type="Proteomes" id="UP001215598"/>
    </source>
</evidence>